<proteinExistence type="predicted"/>
<dbReference type="PANTHER" id="PTHR12243:SF69">
    <property type="entry name" value="SI:CH73-59F11.3"/>
    <property type="match status" value="1"/>
</dbReference>
<reference evidence="4" key="1">
    <citation type="submission" date="2015-05" db="EMBL/GenBank/DDBJ databases">
        <authorList>
            <person name="Wilson R.K."/>
            <person name="Warren W.C."/>
            <person name="Olafson P."/>
        </authorList>
    </citation>
    <scope>NUCLEOTIDE SEQUENCE [LARGE SCALE GENOMIC DNA]</scope>
    <source>
        <strain evidence="4">USDA</strain>
    </source>
</reference>
<gene>
    <name evidence="3" type="primary">106081900</name>
</gene>
<feature type="compositionally biased region" description="Low complexity" evidence="1">
    <location>
        <begin position="242"/>
        <end position="261"/>
    </location>
</feature>
<name>A0A1I8Q3Y4_STOCA</name>
<feature type="region of interest" description="Disordered" evidence="1">
    <location>
        <begin position="209"/>
        <end position="261"/>
    </location>
</feature>
<dbReference type="InterPro" id="IPR039353">
    <property type="entry name" value="TF_Adf1"/>
</dbReference>
<dbReference type="Pfam" id="PF10545">
    <property type="entry name" value="MADF_DNA_bdg"/>
    <property type="match status" value="1"/>
</dbReference>
<dbReference type="OrthoDB" id="7408914at2759"/>
<dbReference type="KEGG" id="scac:106081900"/>
<dbReference type="GO" id="GO:0006357">
    <property type="term" value="P:regulation of transcription by RNA polymerase II"/>
    <property type="evidence" value="ECO:0007669"/>
    <property type="project" value="TreeGrafter"/>
</dbReference>
<evidence type="ECO:0000256" key="1">
    <source>
        <dbReference type="SAM" id="MobiDB-lite"/>
    </source>
</evidence>
<feature type="compositionally biased region" description="Basic residues" evidence="1">
    <location>
        <begin position="407"/>
        <end position="416"/>
    </location>
</feature>
<dbReference type="EnsemblMetazoa" id="SCAU013686-RA">
    <property type="protein sequence ID" value="SCAU013686-PA"/>
    <property type="gene ID" value="SCAU013686"/>
</dbReference>
<evidence type="ECO:0000259" key="2">
    <source>
        <dbReference type="PROSITE" id="PS51029"/>
    </source>
</evidence>
<feature type="domain" description="MADF" evidence="2">
    <location>
        <begin position="7"/>
        <end position="97"/>
    </location>
</feature>
<dbReference type="VEuPathDB" id="VectorBase:SCAU013686"/>
<dbReference type="PROSITE" id="PS51029">
    <property type="entry name" value="MADF"/>
    <property type="match status" value="1"/>
</dbReference>
<dbReference type="SMART" id="SM00595">
    <property type="entry name" value="MADF"/>
    <property type="match status" value="1"/>
</dbReference>
<dbReference type="GO" id="GO:0005667">
    <property type="term" value="C:transcription regulator complex"/>
    <property type="evidence" value="ECO:0007669"/>
    <property type="project" value="TreeGrafter"/>
</dbReference>
<feature type="region of interest" description="Disordered" evidence="1">
    <location>
        <begin position="387"/>
        <end position="433"/>
    </location>
</feature>
<dbReference type="GO" id="GO:0005634">
    <property type="term" value="C:nucleus"/>
    <property type="evidence" value="ECO:0007669"/>
    <property type="project" value="TreeGrafter"/>
</dbReference>
<evidence type="ECO:0000313" key="3">
    <source>
        <dbReference type="EnsemblMetazoa" id="SCAU013686-PA"/>
    </source>
</evidence>
<sequence>MGEFDISLIEEFRQRESLYDRNSLQFKDKLYNAQQWQEISNKLGYDVSILKDRMLQLRNRYNLEKRRMEQLREETGKHHESPWGLYDSLQFLSGHIKSRRRYKSILPVYNHKDDSQLNDSGNDYSAMGVDDSAMLIDNSAKDDMMHSPGGVGGSSSQPFPNGLFSVKVEENMSEGHASEVDTENSQSTRGNDHFADNLNVMTEIHSSNDQYREQMRRLQNQQMQMQQQQQQQQQQEKHHQEQQQQQHENRQQQLQQHNSHQQILPTRIIKRSLGHNNPMISVRSDMTHPKLRKLSRPPQMATPTIGKRVYEDDCGHMVGSAYNNFPKQMRLSPRENKYNAFGNFISSSLLDLPQKMALELVEKFTSDIVKALTAKMENMEAAAAAKAAAAAPTTVDLDDDNEENNHHHQQHHHHNHQQQQQRQEMQNEDSNDE</sequence>
<dbReference type="Proteomes" id="UP000095300">
    <property type="component" value="Unassembled WGS sequence"/>
</dbReference>
<dbReference type="InterPro" id="IPR006578">
    <property type="entry name" value="MADF-dom"/>
</dbReference>
<dbReference type="STRING" id="35570.A0A1I8Q3Y4"/>
<accession>A0A1I8Q3Y4</accession>
<dbReference type="PANTHER" id="PTHR12243">
    <property type="entry name" value="MADF DOMAIN TRANSCRIPTION FACTOR"/>
    <property type="match status" value="1"/>
</dbReference>
<protein>
    <recommendedName>
        <fullName evidence="2">MADF domain-containing protein</fullName>
    </recommendedName>
</protein>
<dbReference type="EnsemblMetazoa" id="SCAU013686-RC">
    <property type="protein sequence ID" value="SCAU013686-PC"/>
    <property type="gene ID" value="SCAU013686"/>
</dbReference>
<reference evidence="3" key="2">
    <citation type="submission" date="2020-05" db="UniProtKB">
        <authorList>
            <consortium name="EnsemblMetazoa"/>
        </authorList>
    </citation>
    <scope>IDENTIFICATION</scope>
    <source>
        <strain evidence="3">USDA</strain>
    </source>
</reference>
<feature type="region of interest" description="Disordered" evidence="1">
    <location>
        <begin position="140"/>
        <end position="193"/>
    </location>
</feature>
<dbReference type="AlphaFoldDB" id="A0A1I8Q3Y4"/>
<feature type="compositionally biased region" description="Low complexity" evidence="1">
    <location>
        <begin position="217"/>
        <end position="234"/>
    </location>
</feature>
<keyword evidence="4" id="KW-1185">Reference proteome</keyword>
<organism evidence="3 4">
    <name type="scientific">Stomoxys calcitrans</name>
    <name type="common">Stable fly</name>
    <name type="synonym">Conops calcitrans</name>
    <dbReference type="NCBI Taxonomy" id="35570"/>
    <lineage>
        <taxon>Eukaryota</taxon>
        <taxon>Metazoa</taxon>
        <taxon>Ecdysozoa</taxon>
        <taxon>Arthropoda</taxon>
        <taxon>Hexapoda</taxon>
        <taxon>Insecta</taxon>
        <taxon>Pterygota</taxon>
        <taxon>Neoptera</taxon>
        <taxon>Endopterygota</taxon>
        <taxon>Diptera</taxon>
        <taxon>Brachycera</taxon>
        <taxon>Muscomorpha</taxon>
        <taxon>Muscoidea</taxon>
        <taxon>Muscidae</taxon>
        <taxon>Stomoxys</taxon>
    </lineage>
</organism>
<evidence type="ECO:0000313" key="4">
    <source>
        <dbReference type="Proteomes" id="UP000095300"/>
    </source>
</evidence>